<gene>
    <name evidence="1" type="ORF">D7V21_05310</name>
</gene>
<comment type="caution">
    <text evidence="1">The sequence shown here is derived from an EMBL/GenBank/DDBJ whole genome shotgun (WGS) entry which is preliminary data.</text>
</comment>
<keyword evidence="2" id="KW-1185">Reference proteome</keyword>
<accession>A0A3A8EWZ8</accession>
<proteinExistence type="predicted"/>
<evidence type="ECO:0000313" key="2">
    <source>
        <dbReference type="Proteomes" id="UP000269001"/>
    </source>
</evidence>
<evidence type="ECO:0008006" key="3">
    <source>
        <dbReference type="Google" id="ProtNLM"/>
    </source>
</evidence>
<dbReference type="AlphaFoldDB" id="A0A3A8EWZ8"/>
<name>A0A3A8EWZ8_9GAMM</name>
<protein>
    <recommendedName>
        <fullName evidence="3">DUF1902 domain-containing protein</fullName>
    </recommendedName>
</protein>
<dbReference type="RefSeq" id="WP_120369498.1">
    <property type="nucleotide sequence ID" value="NZ_RAXU01000004.1"/>
</dbReference>
<dbReference type="Proteomes" id="UP000269001">
    <property type="component" value="Unassembled WGS sequence"/>
</dbReference>
<reference evidence="1 2" key="1">
    <citation type="submission" date="2018-09" db="EMBL/GenBank/DDBJ databases">
        <title>The draft genome of Acinetobacter spp. strains.</title>
        <authorList>
            <person name="Qin J."/>
            <person name="Feng Y."/>
            <person name="Zong Z."/>
        </authorList>
    </citation>
    <scope>NUCLEOTIDE SEQUENCE [LARGE SCALE GENOMIC DNA]</scope>
    <source>
        <strain evidence="1 2">WCHAc060096</strain>
    </source>
</reference>
<evidence type="ECO:0000313" key="1">
    <source>
        <dbReference type="EMBL" id="RKG35220.1"/>
    </source>
</evidence>
<organism evidence="1 2">
    <name type="scientific">Acinetobacter guerrae</name>
    <dbReference type="NCBI Taxonomy" id="1843371"/>
    <lineage>
        <taxon>Bacteria</taxon>
        <taxon>Pseudomonadati</taxon>
        <taxon>Pseudomonadota</taxon>
        <taxon>Gammaproteobacteria</taxon>
        <taxon>Moraxellales</taxon>
        <taxon>Moraxellaceae</taxon>
        <taxon>Acinetobacter</taxon>
    </lineage>
</organism>
<sequence>MQTTEQKLTNTLQYSFLILWKEDKQKWVVDCQLLKIEIEADTYKDALDKLMLKLLRHKFSDDFFDLIELDKKDYLRE</sequence>
<dbReference type="EMBL" id="RAXU01000004">
    <property type="protein sequence ID" value="RKG35220.1"/>
    <property type="molecule type" value="Genomic_DNA"/>
</dbReference>